<evidence type="ECO:0000259" key="1">
    <source>
        <dbReference type="SMART" id="SM00014"/>
    </source>
</evidence>
<dbReference type="CDD" id="cd03394">
    <property type="entry name" value="PAP2_like_5"/>
    <property type="match status" value="1"/>
</dbReference>
<feature type="domain" description="Phosphatidic acid phosphatase type 2/haloperoxidase" evidence="1">
    <location>
        <begin position="145"/>
        <end position="247"/>
    </location>
</feature>
<dbReference type="SMART" id="SM00014">
    <property type="entry name" value="acidPPc"/>
    <property type="match status" value="1"/>
</dbReference>
<dbReference type="SUPFAM" id="SSF48317">
    <property type="entry name" value="Acid phosphatase/Vanadium-dependent haloperoxidase"/>
    <property type="match status" value="1"/>
</dbReference>
<dbReference type="EMBL" id="FQZE01000012">
    <property type="protein sequence ID" value="SHJ15611.1"/>
    <property type="molecule type" value="Genomic_DNA"/>
</dbReference>
<proteinExistence type="predicted"/>
<evidence type="ECO:0000313" key="3">
    <source>
        <dbReference type="Proteomes" id="UP000184050"/>
    </source>
</evidence>
<dbReference type="Pfam" id="PF01569">
    <property type="entry name" value="PAP2"/>
    <property type="match status" value="1"/>
</dbReference>
<organism evidence="2 3">
    <name type="scientific">Tangfeifania diversioriginum</name>
    <dbReference type="NCBI Taxonomy" id="1168035"/>
    <lineage>
        <taxon>Bacteria</taxon>
        <taxon>Pseudomonadati</taxon>
        <taxon>Bacteroidota</taxon>
        <taxon>Bacteroidia</taxon>
        <taxon>Marinilabiliales</taxon>
        <taxon>Prolixibacteraceae</taxon>
        <taxon>Tangfeifania</taxon>
    </lineage>
</organism>
<evidence type="ECO:0000313" key="2">
    <source>
        <dbReference type="EMBL" id="SHJ15611.1"/>
    </source>
</evidence>
<dbReference type="Proteomes" id="UP000184050">
    <property type="component" value="Unassembled WGS sequence"/>
</dbReference>
<protein>
    <submittedName>
        <fullName evidence="2">PAP2 superfamily protein</fullName>
    </submittedName>
</protein>
<reference evidence="2 3" key="1">
    <citation type="submission" date="2016-11" db="EMBL/GenBank/DDBJ databases">
        <authorList>
            <person name="Jaros S."/>
            <person name="Januszkiewicz K."/>
            <person name="Wedrychowicz H."/>
        </authorList>
    </citation>
    <scope>NUCLEOTIDE SEQUENCE [LARGE SCALE GENOMIC DNA]</scope>
    <source>
        <strain evidence="2 3">DSM 27063</strain>
    </source>
</reference>
<name>A0A1M6H0B8_9BACT</name>
<dbReference type="InterPro" id="IPR000326">
    <property type="entry name" value="PAP2/HPO"/>
</dbReference>
<sequence>MNHHLNIIHKALKINCLFFIFFISVSSASNLHRSFGQKQSFETELNHFRTVHNKDLTFHSDSIHQLNFRYPDKKRGLKPWIAPTLLISSGTALHFMNGTKESVRDFTQDNFAYHGTFDDYAQYAPVAAVYALSAVGVKGKNNFGNKTAIAIKSFLVNGLITDRLKYWVNEPRPSGGVRSFPSGHTSKAFSFAHFMHKEYGELSPWFSIGAYSCATTVAVMRVAKNAHWVSDVLMGAGIGIFSTELVYLTHQYKWDNEHLKRFDIFPFQLGNQKGVTLVYNF</sequence>
<keyword evidence="3" id="KW-1185">Reference proteome</keyword>
<dbReference type="STRING" id="1168035.SAMN05444280_11233"/>
<dbReference type="Gene3D" id="1.20.144.10">
    <property type="entry name" value="Phosphatidic acid phosphatase type 2/haloperoxidase"/>
    <property type="match status" value="1"/>
</dbReference>
<dbReference type="AlphaFoldDB" id="A0A1M6H0B8"/>
<accession>A0A1M6H0B8</accession>
<dbReference type="InterPro" id="IPR036938">
    <property type="entry name" value="PAP2/HPO_sf"/>
</dbReference>
<gene>
    <name evidence="2" type="ORF">SAMN05444280_11233</name>
</gene>